<reference evidence="4" key="1">
    <citation type="submission" date="2023-08" db="EMBL/GenBank/DDBJ databases">
        <authorList>
            <person name="Chen Y."/>
            <person name="Shah S."/>
            <person name="Dougan E. K."/>
            <person name="Thang M."/>
            <person name="Chan C."/>
        </authorList>
    </citation>
    <scope>NUCLEOTIDE SEQUENCE</scope>
</reference>
<sequence>MAWDLTFQDLSVDKWAPCALLLVCAWFWRAEGEKCKSQLQPFLKSLLAADDEKEAAAQTKIEKEHLPIARNLTAVPLIVFLLAASSYDAAYGLQRSSRMQLYLDYSFFGYCCMCIICASRSWISAEVLYYMSALGSILGVAHTFLSEPPSILITAPLKQMLTLSSASILLDGSLAIFSSLVSNVADIAQLLQFECQRGLLPGMVMTELGVTFMAVIPIVLLKECLLKEPEPSTDGEVQLFFHEHSAARRMLAVLCDAQVYLDQDLSIISHCKGLAQLLMSNSSSKALEGRTFQDFLAPRDKPRFKTFVESAVKVFLAEEERCCEPERLASSSWKHKSSTPTSLQVHVIDSHGLLVAVELFHICVPGPNGGRGHFIGISEAENAMSQASQSDSGSGQSRSLPAHHHYCSENALQEIFAFKPQHVYQEAMPRSESSRQDGGDKAEVLSESEASSESSVTSAAGLVGKMRACPEIEFGEIVVDAFCERLSIREASFRFGKTSREDAASPSLLEWVWPSTREKLHASMSHGVNLLFAPPGANVGRLERTFEPIMFQLPFRMKNSCALVANNVDLSFAKERSSPSRPGGAGGEEEGVAEEDVLVRLKLSCFMVKKMTPSKPQKIKELEERAKAQADLVKNSSLSSALGDGPRQGAPLKKSSKAPSLSDRSDVLEPIQEVRNLTRRARR</sequence>
<feature type="transmembrane region" description="Helical" evidence="2">
    <location>
        <begin position="200"/>
        <end position="221"/>
    </location>
</feature>
<protein>
    <submittedName>
        <fullName evidence="4">Uncharacterized protein</fullName>
    </submittedName>
</protein>
<evidence type="ECO:0000256" key="2">
    <source>
        <dbReference type="SAM" id="Phobius"/>
    </source>
</evidence>
<dbReference type="Proteomes" id="UP001178507">
    <property type="component" value="Unassembled WGS sequence"/>
</dbReference>
<organism evidence="4 5">
    <name type="scientific">Effrenium voratum</name>
    <dbReference type="NCBI Taxonomy" id="2562239"/>
    <lineage>
        <taxon>Eukaryota</taxon>
        <taxon>Sar</taxon>
        <taxon>Alveolata</taxon>
        <taxon>Dinophyceae</taxon>
        <taxon>Suessiales</taxon>
        <taxon>Symbiodiniaceae</taxon>
        <taxon>Effrenium</taxon>
    </lineage>
</organism>
<gene>
    <name evidence="4" type="ORF">EVOR1521_LOCUS26017</name>
</gene>
<keyword evidence="5" id="KW-1185">Reference proteome</keyword>
<dbReference type="EMBL" id="CAUJNA010003491">
    <property type="protein sequence ID" value="CAJ1403325.1"/>
    <property type="molecule type" value="Genomic_DNA"/>
</dbReference>
<feature type="transmembrane region" description="Helical" evidence="2">
    <location>
        <begin position="74"/>
        <end position="93"/>
    </location>
</feature>
<proteinExistence type="predicted"/>
<keyword evidence="2" id="KW-0472">Membrane</keyword>
<keyword evidence="2" id="KW-1133">Transmembrane helix</keyword>
<feature type="chain" id="PRO_5041268534" evidence="3">
    <location>
        <begin position="33"/>
        <end position="683"/>
    </location>
</feature>
<name>A0AA36N8W3_9DINO</name>
<keyword evidence="2" id="KW-0812">Transmembrane</keyword>
<feature type="region of interest" description="Disordered" evidence="1">
    <location>
        <begin position="633"/>
        <end position="683"/>
    </location>
</feature>
<feature type="transmembrane region" description="Helical" evidence="2">
    <location>
        <begin position="105"/>
        <end position="123"/>
    </location>
</feature>
<feature type="region of interest" description="Disordered" evidence="1">
    <location>
        <begin position="426"/>
        <end position="452"/>
    </location>
</feature>
<evidence type="ECO:0000256" key="1">
    <source>
        <dbReference type="SAM" id="MobiDB-lite"/>
    </source>
</evidence>
<feature type="compositionally biased region" description="Basic and acidic residues" evidence="1">
    <location>
        <begin position="432"/>
        <end position="444"/>
    </location>
</feature>
<evidence type="ECO:0000313" key="5">
    <source>
        <dbReference type="Proteomes" id="UP001178507"/>
    </source>
</evidence>
<evidence type="ECO:0000256" key="3">
    <source>
        <dbReference type="SAM" id="SignalP"/>
    </source>
</evidence>
<comment type="caution">
    <text evidence="4">The sequence shown here is derived from an EMBL/GenBank/DDBJ whole genome shotgun (WGS) entry which is preliminary data.</text>
</comment>
<accession>A0AA36N8W3</accession>
<feature type="transmembrane region" description="Helical" evidence="2">
    <location>
        <begin position="160"/>
        <end position="180"/>
    </location>
</feature>
<feature type="signal peptide" evidence="3">
    <location>
        <begin position="1"/>
        <end position="32"/>
    </location>
</feature>
<keyword evidence="3" id="KW-0732">Signal</keyword>
<feature type="compositionally biased region" description="Low complexity" evidence="1">
    <location>
        <begin position="650"/>
        <end position="662"/>
    </location>
</feature>
<evidence type="ECO:0000313" key="4">
    <source>
        <dbReference type="EMBL" id="CAJ1403325.1"/>
    </source>
</evidence>
<dbReference type="AlphaFoldDB" id="A0AA36N8W3"/>